<reference evidence="3 4" key="1">
    <citation type="submission" date="2024-01" db="EMBL/GenBank/DDBJ databases">
        <title>Complete genome of Cladobotryum mycophilum ATHUM6906.</title>
        <authorList>
            <person name="Christinaki A.C."/>
            <person name="Myridakis A.I."/>
            <person name="Kouvelis V.N."/>
        </authorList>
    </citation>
    <scope>NUCLEOTIDE SEQUENCE [LARGE SCALE GENOMIC DNA]</scope>
    <source>
        <strain evidence="3 4">ATHUM6906</strain>
    </source>
</reference>
<feature type="compositionally biased region" description="Basic and acidic residues" evidence="2">
    <location>
        <begin position="207"/>
        <end position="223"/>
    </location>
</feature>
<feature type="compositionally biased region" description="Basic and acidic residues" evidence="2">
    <location>
        <begin position="42"/>
        <end position="51"/>
    </location>
</feature>
<gene>
    <name evidence="3" type="ORF">PT974_06659</name>
</gene>
<dbReference type="Proteomes" id="UP001338125">
    <property type="component" value="Unassembled WGS sequence"/>
</dbReference>
<evidence type="ECO:0000313" key="4">
    <source>
        <dbReference type="Proteomes" id="UP001338125"/>
    </source>
</evidence>
<accession>A0ABR0SN87</accession>
<evidence type="ECO:0000256" key="2">
    <source>
        <dbReference type="SAM" id="MobiDB-lite"/>
    </source>
</evidence>
<feature type="coiled-coil region" evidence="1">
    <location>
        <begin position="76"/>
        <end position="138"/>
    </location>
</feature>
<protein>
    <submittedName>
        <fullName evidence="3">Uncharacterized protein</fullName>
    </submittedName>
</protein>
<feature type="region of interest" description="Disordered" evidence="2">
    <location>
        <begin position="189"/>
        <end position="223"/>
    </location>
</feature>
<feature type="region of interest" description="Disordered" evidence="2">
    <location>
        <begin position="1"/>
        <end position="52"/>
    </location>
</feature>
<evidence type="ECO:0000256" key="1">
    <source>
        <dbReference type="SAM" id="Coils"/>
    </source>
</evidence>
<organism evidence="3 4">
    <name type="scientific">Cladobotryum mycophilum</name>
    <dbReference type="NCBI Taxonomy" id="491253"/>
    <lineage>
        <taxon>Eukaryota</taxon>
        <taxon>Fungi</taxon>
        <taxon>Dikarya</taxon>
        <taxon>Ascomycota</taxon>
        <taxon>Pezizomycotina</taxon>
        <taxon>Sordariomycetes</taxon>
        <taxon>Hypocreomycetidae</taxon>
        <taxon>Hypocreales</taxon>
        <taxon>Hypocreaceae</taxon>
        <taxon>Cladobotryum</taxon>
    </lineage>
</organism>
<keyword evidence="1" id="KW-0175">Coiled coil</keyword>
<proteinExistence type="predicted"/>
<evidence type="ECO:0000313" key="3">
    <source>
        <dbReference type="EMBL" id="KAK5993230.1"/>
    </source>
</evidence>
<name>A0ABR0SN87_9HYPO</name>
<dbReference type="EMBL" id="JAVFKD010000012">
    <property type="protein sequence ID" value="KAK5993230.1"/>
    <property type="molecule type" value="Genomic_DNA"/>
</dbReference>
<feature type="compositionally biased region" description="Acidic residues" evidence="2">
    <location>
        <begin position="196"/>
        <end position="206"/>
    </location>
</feature>
<sequence>MSTRRQRGGWRRDFTMPLHSETSSPRIHTPDEDEKSNLSINSKREDSEKKPTSSIIGYKVELDGPPMTVQRLTMECIRLDQERIRMENAMARQREEIVFLQERIRALEAREVAPAEEVRDLRSSHEATSERLDAMERRRDDAPKNLSFQQVIEVVMAFKLFEDKAKTEAEIARVKTEIEDIRDTLRRVTSHVFPNEDNDDDGDNYDDYCRTESPQRDDWSLYS</sequence>
<comment type="caution">
    <text evidence="3">The sequence shown here is derived from an EMBL/GenBank/DDBJ whole genome shotgun (WGS) entry which is preliminary data.</text>
</comment>
<keyword evidence="4" id="KW-1185">Reference proteome</keyword>